<feature type="domain" description="Reverse transcriptase Ty1/copia-type" evidence="1">
    <location>
        <begin position="154"/>
        <end position="249"/>
    </location>
</feature>
<protein>
    <recommendedName>
        <fullName evidence="1">Reverse transcriptase Ty1/copia-type domain-containing protein</fullName>
    </recommendedName>
</protein>
<evidence type="ECO:0000259" key="1">
    <source>
        <dbReference type="Pfam" id="PF07727"/>
    </source>
</evidence>
<sequence length="267" mass="30810">MLAGRDPKVRASPEKLAEHGSVIRPGVILGDPELSQENYGENALMPILNTDTAPSEVNLQRFGRVSTLPKRFKDFIVHITRRETPSPTLPISSDSSGTSYPIKRFVDYSNISYHHKVFLAVIDSDKEPTSYREAVKDRSWRIAMAEEIRALKLNKTWTIEQLPHCKRPIGCKWVYKVKHRADESIERYKSRQVAKRFTQVEGIDDYETFAPVAKLVTVRCLLTVAIVKEWQIHHMDVNNAFLHGDLDEEEPCQDHWDVVMRVLRYLK</sequence>
<organism evidence="2 3">
    <name type="scientific">Punica granatum</name>
    <name type="common">Pomegranate</name>
    <dbReference type="NCBI Taxonomy" id="22663"/>
    <lineage>
        <taxon>Eukaryota</taxon>
        <taxon>Viridiplantae</taxon>
        <taxon>Streptophyta</taxon>
        <taxon>Embryophyta</taxon>
        <taxon>Tracheophyta</taxon>
        <taxon>Spermatophyta</taxon>
        <taxon>Magnoliopsida</taxon>
        <taxon>eudicotyledons</taxon>
        <taxon>Gunneridae</taxon>
        <taxon>Pentapetalae</taxon>
        <taxon>rosids</taxon>
        <taxon>malvids</taxon>
        <taxon>Myrtales</taxon>
        <taxon>Lythraceae</taxon>
        <taxon>Punica</taxon>
    </lineage>
</organism>
<reference evidence="2 3" key="1">
    <citation type="submission" date="2017-11" db="EMBL/GenBank/DDBJ databases">
        <title>De-novo sequencing of pomegranate (Punica granatum L.) genome.</title>
        <authorList>
            <person name="Akparov Z."/>
            <person name="Amiraslanov A."/>
            <person name="Hajiyeva S."/>
            <person name="Abbasov M."/>
            <person name="Kaur K."/>
            <person name="Hamwieh A."/>
            <person name="Solovyev V."/>
            <person name="Salamov A."/>
            <person name="Braich B."/>
            <person name="Kosarev P."/>
            <person name="Mahmoud A."/>
            <person name="Hajiyev E."/>
            <person name="Babayeva S."/>
            <person name="Izzatullayeva V."/>
            <person name="Mammadov A."/>
            <person name="Mammadov A."/>
            <person name="Sharifova S."/>
            <person name="Ojaghi J."/>
            <person name="Eynullazada K."/>
            <person name="Bayramov B."/>
            <person name="Abdulazimova A."/>
            <person name="Shahmuradov I."/>
        </authorList>
    </citation>
    <scope>NUCLEOTIDE SEQUENCE [LARGE SCALE GENOMIC DNA]</scope>
    <source>
        <strain evidence="3">cv. AG2017</strain>
        <tissue evidence="2">Leaf</tissue>
    </source>
</reference>
<proteinExistence type="predicted"/>
<name>A0A2I0KQS6_PUNGR</name>
<keyword evidence="3" id="KW-1185">Reference proteome</keyword>
<evidence type="ECO:0000313" key="2">
    <source>
        <dbReference type="EMBL" id="PKI70166.1"/>
    </source>
</evidence>
<dbReference type="Proteomes" id="UP000233551">
    <property type="component" value="Unassembled WGS sequence"/>
</dbReference>
<gene>
    <name evidence="2" type="ORF">CRG98_009454</name>
</gene>
<dbReference type="STRING" id="22663.A0A2I0KQS6"/>
<comment type="caution">
    <text evidence="2">The sequence shown here is derived from an EMBL/GenBank/DDBJ whole genome shotgun (WGS) entry which is preliminary data.</text>
</comment>
<evidence type="ECO:0000313" key="3">
    <source>
        <dbReference type="Proteomes" id="UP000233551"/>
    </source>
</evidence>
<dbReference type="EMBL" id="PGOL01000469">
    <property type="protein sequence ID" value="PKI70166.1"/>
    <property type="molecule type" value="Genomic_DNA"/>
</dbReference>
<accession>A0A2I0KQS6</accession>
<dbReference type="AlphaFoldDB" id="A0A2I0KQS6"/>
<dbReference type="Pfam" id="PF07727">
    <property type="entry name" value="RVT_2"/>
    <property type="match status" value="1"/>
</dbReference>
<dbReference type="InterPro" id="IPR013103">
    <property type="entry name" value="RVT_2"/>
</dbReference>